<feature type="non-terminal residue" evidence="4">
    <location>
        <position position="1445"/>
    </location>
</feature>
<dbReference type="InterPro" id="IPR002048">
    <property type="entry name" value="EF_hand_dom"/>
</dbReference>
<keyword evidence="1" id="KW-0175">Coiled coil</keyword>
<reference evidence="4" key="1">
    <citation type="submission" date="2025-08" db="UniProtKB">
        <authorList>
            <consortium name="RefSeq"/>
        </authorList>
    </citation>
    <scope>IDENTIFICATION</scope>
    <source>
        <tissue evidence="4">Testes</tissue>
    </source>
</reference>
<accession>A0ABM0MH51</accession>
<proteinExistence type="predicted"/>
<evidence type="ECO:0000259" key="2">
    <source>
        <dbReference type="PROSITE" id="PS50222"/>
    </source>
</evidence>
<dbReference type="PANTHER" id="PTHR22605">
    <property type="entry name" value="RZ-TYPE DOMAIN-CONTAINING PROTEIN"/>
    <property type="match status" value="1"/>
</dbReference>
<dbReference type="InterPro" id="IPR031248">
    <property type="entry name" value="RNF213"/>
</dbReference>
<dbReference type="GeneID" id="102809917"/>
<name>A0ABM0MH51_SACKO</name>
<evidence type="ECO:0000313" key="3">
    <source>
        <dbReference type="Proteomes" id="UP000694865"/>
    </source>
</evidence>
<gene>
    <name evidence="4" type="primary">LOC102809917</name>
</gene>
<evidence type="ECO:0000256" key="1">
    <source>
        <dbReference type="SAM" id="Coils"/>
    </source>
</evidence>
<sequence length="1445" mass="165468">MSHRIDKVEKSLEHVTKAADVEELADKIKELENRIKITEIKNEDLENRGRRINLNFFNFEEGIKREEKSCDQFIVKFIISHMVKKEETINRKLKKKQLKDTCTQQRCSDSPNEANYSCMEEIKRKLEGHYNYKALHPLLENGSIDEDPKPHQKVAVIGISNWALDPAKMNRGILLSRGVPDEDELQMSASGICSSNSNVLDFIKPMIPSLANGYRKLYMEQDREFFGLRDFYSLVKMVYGFSNATGQRPTWHQLEHSIRRNFGGMDNTNPLQHFGDLMKHAYETKYGFKNDPEVHPSGLICASLHGLPMKMLKMDSDHRYLLVLTEGFAALGILQQKLLSMEDTVIMFGSSFPSDQVYTQVCRTINRIKVCMGTGRTVVLLNLDNLYESLYDALNQYYVEFGGERYVDLGLGNHRVKCRVHKGFRLIVVADKKVVFDRFPIPLINRLEKHYLSTATMLTRLQLQVVDKLDAWVQNFTKISRNYIECKRKHVIVEECFIGFTSDTPGSIVALVCDTDSENEADNGNDNDKWVEMVFEKSKEALLLNATPDAVCRLPMSELCKADSEQLKMLWNTYFNEQKHTCLSSFIRSITVKLPGILAQVTTHSRLLLKPDIDELAVEMKLDKKSLQRNTLFLQSFEMELQFSKRIQIMINIGISSKKEFGNEALLIIQCESANKNSNLIQCARHIVQAERSQIIKTGTEIDGHPKHVIFIIQVARTTDDLFYGVQGGKWLSIHIDELRPPQTLSPDITFYNNKSISDIFGSDVTHSVYDRTTEEAKETCISSSQNYLQVEKQYKEKESTRMSIINGTALLKSCIHGATSMLESDGTRRKQQRVSILLELFKDFDNDCNKILTFKEVLKKRTFLLLQERDKKGAFQTEWVCREAMSLENLQVNGTFRRTVWQRLRATVTPILGEIIAFVDKNCNLDVVRPSEEGNVKSTLWLQIFANPNLTVIQYDSFLSPVTNKPRVTIPVMSSTSKGKHEQYKFPFFLVIKDHMDNLLHNAHKLKGPDETSVSRAFQCVLDESEIASTLIMNANDEHHEELIHCYLEDFSQTVPKRKISEQISVEYKKIIQQSLRSVAALPHVNNKTGGFILTIPAIHVSYEIIRERLEHFEQIIKLYPGAIHSDVEENAEMVLDASALLSLLISLKPEPTELKCIVKRNAWLNMVRNARPVVERILDSEKRSKTDFYGTISRKRIKECRPLWISISVVKLFVEHVCPDTEAGGEIIKRSRNLLLALGKNVDLKKASSINTIENFLITANVTASVQHFNVELVRDGLQLYLENKRDVIPNQVELSLLCIQCMEDSYYNLESSSAQQSQSTMVEVAISKLETAMNKSHHHTDLLNVDQLESIAAARFGLIITAENIQRYYSGSLLYNDAQSEDMAPIKCLFDKARKYCEGCTSEWPRLFLLKHLCRTYDTNCVQLLSKDELLKWIVPPDISIE</sequence>
<organism evidence="3 4">
    <name type="scientific">Saccoglossus kowalevskii</name>
    <name type="common">Acorn worm</name>
    <dbReference type="NCBI Taxonomy" id="10224"/>
    <lineage>
        <taxon>Eukaryota</taxon>
        <taxon>Metazoa</taxon>
        <taxon>Hemichordata</taxon>
        <taxon>Enteropneusta</taxon>
        <taxon>Harrimaniidae</taxon>
        <taxon>Saccoglossus</taxon>
    </lineage>
</organism>
<dbReference type="PANTHER" id="PTHR22605:SF16">
    <property type="entry name" value="E3 UBIQUITIN-PROTEIN LIGASE RNF213"/>
    <property type="match status" value="1"/>
</dbReference>
<protein>
    <submittedName>
        <fullName evidence="4">E3 ubiquitin-protein ligase RNF213-like</fullName>
    </submittedName>
</protein>
<feature type="coiled-coil region" evidence="1">
    <location>
        <begin position="14"/>
        <end position="48"/>
    </location>
</feature>
<feature type="domain" description="EF-hand" evidence="2">
    <location>
        <begin position="833"/>
        <end position="868"/>
    </location>
</feature>
<dbReference type="PROSITE" id="PS00018">
    <property type="entry name" value="EF_HAND_1"/>
    <property type="match status" value="1"/>
</dbReference>
<dbReference type="Proteomes" id="UP000694865">
    <property type="component" value="Unplaced"/>
</dbReference>
<dbReference type="InterPro" id="IPR018247">
    <property type="entry name" value="EF_Hand_1_Ca_BS"/>
</dbReference>
<evidence type="ECO:0000313" key="4">
    <source>
        <dbReference type="RefSeq" id="XP_006819342.1"/>
    </source>
</evidence>
<dbReference type="RefSeq" id="XP_006819342.1">
    <property type="nucleotide sequence ID" value="XM_006819279.1"/>
</dbReference>
<keyword evidence="3" id="KW-1185">Reference proteome</keyword>
<dbReference type="PROSITE" id="PS50222">
    <property type="entry name" value="EF_HAND_2"/>
    <property type="match status" value="1"/>
</dbReference>